<evidence type="ECO:0000313" key="2">
    <source>
        <dbReference type="EMBL" id="VDO80648.1"/>
    </source>
</evidence>
<feature type="compositionally biased region" description="Basic and acidic residues" evidence="1">
    <location>
        <begin position="24"/>
        <end position="40"/>
    </location>
</feature>
<sequence length="222" mass="25662">MRWKQLSKTPFHSRTVLLSQRQETANEAKHRGASEKNDQRRRVVNLQGDRQRRGCTSAHVAAVQNLVVGRRPSSRYNQKNSVRPHDSCLALGLLRRRRRTTTTTTWAKTPTERWNKRRARFNTTICERYTGHNVAIDDDDVGEERTTTGWRTMNERLVTSPSLTNRIIVIRIAPVALSIRSTTPAISHHTRRRLSQAFWTIRTAFCERRGVLGDPVVESVLW</sequence>
<reference evidence="2 3" key="1">
    <citation type="submission" date="2018-11" db="EMBL/GenBank/DDBJ databases">
        <authorList>
            <consortium name="Pathogen Informatics"/>
        </authorList>
    </citation>
    <scope>NUCLEOTIDE SEQUENCE [LARGE SCALE GENOMIC DNA]</scope>
</reference>
<dbReference type="EMBL" id="UZAH01026435">
    <property type="protein sequence ID" value="VDO80648.1"/>
    <property type="molecule type" value="Genomic_DNA"/>
</dbReference>
<dbReference type="AlphaFoldDB" id="A0A183FPA2"/>
<dbReference type="WBParaSite" id="HPBE_0000942301-mRNA-1">
    <property type="protein sequence ID" value="HPBE_0000942301-mRNA-1"/>
    <property type="gene ID" value="HPBE_0000942301"/>
</dbReference>
<dbReference type="Proteomes" id="UP000050761">
    <property type="component" value="Unassembled WGS sequence"/>
</dbReference>
<reference evidence="4" key="2">
    <citation type="submission" date="2019-09" db="UniProtKB">
        <authorList>
            <consortium name="WormBaseParasite"/>
        </authorList>
    </citation>
    <scope>IDENTIFICATION</scope>
</reference>
<keyword evidence="3" id="KW-1185">Reference proteome</keyword>
<gene>
    <name evidence="2" type="ORF">HPBE_LOCUS9424</name>
</gene>
<evidence type="ECO:0000256" key="1">
    <source>
        <dbReference type="SAM" id="MobiDB-lite"/>
    </source>
</evidence>
<feature type="region of interest" description="Disordered" evidence="1">
    <location>
        <begin position="21"/>
        <end position="40"/>
    </location>
</feature>
<accession>A0A3P8BWA7</accession>
<evidence type="ECO:0000313" key="3">
    <source>
        <dbReference type="Proteomes" id="UP000050761"/>
    </source>
</evidence>
<accession>A0A183FPA2</accession>
<name>A0A183FPA2_HELPZ</name>
<protein>
    <submittedName>
        <fullName evidence="2 4">Uncharacterized protein</fullName>
    </submittedName>
</protein>
<evidence type="ECO:0000313" key="4">
    <source>
        <dbReference type="WBParaSite" id="HPBE_0000942301-mRNA-1"/>
    </source>
</evidence>
<organism evidence="3 4">
    <name type="scientific">Heligmosomoides polygyrus</name>
    <name type="common">Parasitic roundworm</name>
    <dbReference type="NCBI Taxonomy" id="6339"/>
    <lineage>
        <taxon>Eukaryota</taxon>
        <taxon>Metazoa</taxon>
        <taxon>Ecdysozoa</taxon>
        <taxon>Nematoda</taxon>
        <taxon>Chromadorea</taxon>
        <taxon>Rhabditida</taxon>
        <taxon>Rhabditina</taxon>
        <taxon>Rhabditomorpha</taxon>
        <taxon>Strongyloidea</taxon>
        <taxon>Heligmosomidae</taxon>
        <taxon>Heligmosomoides</taxon>
    </lineage>
</organism>
<proteinExistence type="predicted"/>